<gene>
    <name evidence="1" type="ORF">BN9_029670</name>
</gene>
<evidence type="ECO:0000313" key="1">
    <source>
        <dbReference type="EMBL" id="CCI42183.1"/>
    </source>
</evidence>
<dbReference type="InParanoid" id="A0A024G685"/>
<reference evidence="1 2" key="1">
    <citation type="submission" date="2012-05" db="EMBL/GenBank/DDBJ databases">
        <title>Recombination and specialization in a pathogen metapopulation.</title>
        <authorList>
            <person name="Gardiner A."/>
            <person name="Kemen E."/>
            <person name="Schultz-Larsen T."/>
            <person name="MacLean D."/>
            <person name="Van Oosterhout C."/>
            <person name="Jones J.D.G."/>
        </authorList>
    </citation>
    <scope>NUCLEOTIDE SEQUENCE [LARGE SCALE GENOMIC DNA]</scope>
    <source>
        <strain evidence="1 2">Ac Nc2</strain>
    </source>
</reference>
<sequence length="203" mass="23624">MSVSNRMTNLSRLARFLASRGSLDRKYYLYGFFKQSPKMSRWQDAITFKCGLAKCLARVYVGTDKTAKRCYLLAKALEKKTCRPSFSFTQRKRGPCMTCGCDFERISKLCLQGGKMRWKCLDQPCSKLPTHHVTVLRKLRILEIRSTEPSVSHLVKSLRYRDRKTINLSTISKEAQKQQNLPWNALRKYHIRFFGIGICCKIH</sequence>
<protein>
    <submittedName>
        <fullName evidence="1">Uncharacterized protein</fullName>
    </submittedName>
</protein>
<dbReference type="Proteomes" id="UP000053237">
    <property type="component" value="Unassembled WGS sequence"/>
</dbReference>
<accession>A0A024G685</accession>
<keyword evidence="2" id="KW-1185">Reference proteome</keyword>
<proteinExistence type="predicted"/>
<dbReference type="EMBL" id="CAIX01000030">
    <property type="protein sequence ID" value="CCI42183.1"/>
    <property type="molecule type" value="Genomic_DNA"/>
</dbReference>
<dbReference type="AlphaFoldDB" id="A0A024G685"/>
<comment type="caution">
    <text evidence="1">The sequence shown here is derived from an EMBL/GenBank/DDBJ whole genome shotgun (WGS) entry which is preliminary data.</text>
</comment>
<evidence type="ECO:0000313" key="2">
    <source>
        <dbReference type="Proteomes" id="UP000053237"/>
    </source>
</evidence>
<organism evidence="1 2">
    <name type="scientific">Albugo candida</name>
    <dbReference type="NCBI Taxonomy" id="65357"/>
    <lineage>
        <taxon>Eukaryota</taxon>
        <taxon>Sar</taxon>
        <taxon>Stramenopiles</taxon>
        <taxon>Oomycota</taxon>
        <taxon>Peronosporomycetes</taxon>
        <taxon>Albuginales</taxon>
        <taxon>Albuginaceae</taxon>
        <taxon>Albugo</taxon>
    </lineage>
</organism>
<name>A0A024G685_9STRA</name>